<organism evidence="3 4">
    <name type="scientific">Trichomonas vaginalis (strain ATCC PRA-98 / G3)</name>
    <dbReference type="NCBI Taxonomy" id="412133"/>
    <lineage>
        <taxon>Eukaryota</taxon>
        <taxon>Metamonada</taxon>
        <taxon>Parabasalia</taxon>
        <taxon>Trichomonadida</taxon>
        <taxon>Trichomonadidae</taxon>
        <taxon>Trichomonas</taxon>
    </lineage>
</organism>
<feature type="region of interest" description="Disordered" evidence="2">
    <location>
        <begin position="1"/>
        <end position="41"/>
    </location>
</feature>
<dbReference type="SMR" id="A2E200"/>
<keyword evidence="4" id="KW-1185">Reference proteome</keyword>
<dbReference type="VEuPathDB" id="TrichDB:TVAG_164590"/>
<reference evidence="3" key="1">
    <citation type="submission" date="2006-10" db="EMBL/GenBank/DDBJ databases">
        <authorList>
            <person name="Amadeo P."/>
            <person name="Zhao Q."/>
            <person name="Wortman J."/>
            <person name="Fraser-Liggett C."/>
            <person name="Carlton J."/>
        </authorList>
    </citation>
    <scope>NUCLEOTIDE SEQUENCE</scope>
    <source>
        <strain evidence="3">G3</strain>
    </source>
</reference>
<dbReference type="KEGG" id="tva:4771326"/>
<reference evidence="3" key="2">
    <citation type="journal article" date="2007" name="Science">
        <title>Draft genome sequence of the sexually transmitted pathogen Trichomonas vaginalis.</title>
        <authorList>
            <person name="Carlton J.M."/>
            <person name="Hirt R.P."/>
            <person name="Silva J.C."/>
            <person name="Delcher A.L."/>
            <person name="Schatz M."/>
            <person name="Zhao Q."/>
            <person name="Wortman J.R."/>
            <person name="Bidwell S.L."/>
            <person name="Alsmark U.C.M."/>
            <person name="Besteiro S."/>
            <person name="Sicheritz-Ponten T."/>
            <person name="Noel C.J."/>
            <person name="Dacks J.B."/>
            <person name="Foster P.G."/>
            <person name="Simillion C."/>
            <person name="Van de Peer Y."/>
            <person name="Miranda-Saavedra D."/>
            <person name="Barton G.J."/>
            <person name="Westrop G.D."/>
            <person name="Mueller S."/>
            <person name="Dessi D."/>
            <person name="Fiori P.L."/>
            <person name="Ren Q."/>
            <person name="Paulsen I."/>
            <person name="Zhang H."/>
            <person name="Bastida-Corcuera F.D."/>
            <person name="Simoes-Barbosa A."/>
            <person name="Brown M.T."/>
            <person name="Hayes R.D."/>
            <person name="Mukherjee M."/>
            <person name="Okumura C.Y."/>
            <person name="Schneider R."/>
            <person name="Smith A.J."/>
            <person name="Vanacova S."/>
            <person name="Villalvazo M."/>
            <person name="Haas B.J."/>
            <person name="Pertea M."/>
            <person name="Feldblyum T.V."/>
            <person name="Utterback T.R."/>
            <person name="Shu C.L."/>
            <person name="Osoegawa K."/>
            <person name="de Jong P.J."/>
            <person name="Hrdy I."/>
            <person name="Horvathova L."/>
            <person name="Zubacova Z."/>
            <person name="Dolezal P."/>
            <person name="Malik S.B."/>
            <person name="Logsdon J.M. Jr."/>
            <person name="Henze K."/>
            <person name="Gupta A."/>
            <person name="Wang C.C."/>
            <person name="Dunne R.L."/>
            <person name="Upcroft J.A."/>
            <person name="Upcroft P."/>
            <person name="White O."/>
            <person name="Salzberg S.L."/>
            <person name="Tang P."/>
            <person name="Chiu C.-H."/>
            <person name="Lee Y.-S."/>
            <person name="Embley T.M."/>
            <person name="Coombs G.H."/>
            <person name="Mottram J.C."/>
            <person name="Tachezy J."/>
            <person name="Fraser-Liggett C.M."/>
            <person name="Johnson P.J."/>
        </authorList>
    </citation>
    <scope>NUCLEOTIDE SEQUENCE [LARGE SCALE GENOMIC DNA]</scope>
    <source>
        <strain evidence="3">G3</strain>
    </source>
</reference>
<keyword evidence="1" id="KW-0175">Coiled coil</keyword>
<dbReference type="OrthoDB" id="28818at2759"/>
<sequence length="345" mass="39631">MSKERSEVGSINSQNEQEKPVEEKPKEAQPSGDEKMKQVLRQLFQDKQDLKKMLENEINEHKSDVNRIMEERDSIQAEYKKLAELLANQQPVSSGSTQQQNTEDLKNQINDLNGQIRALKIQLNDANLNQQVLQKQVDQYKLTVTGLEEDLTKADSDKYQLAVTKTRVSQLEDELRQKTRQIKELETAAKWNNHELQKLKGQLTQAGARSQILGMEVGQTVSVAPRNSMLPSAARNTFKEIEQREPENENEITVFIQEIPSKIRTLEDERNSLNRQLSEFKRKFSKVKAQSTAKANELSPEKMEETIKILVFKNEKKKEIIENLKSIAERQHAAILKLKAESGKK</sequence>
<name>A2E200_TRIV3</name>
<dbReference type="RefSeq" id="XP_001325572.1">
    <property type="nucleotide sequence ID" value="XM_001325537.1"/>
</dbReference>
<protein>
    <submittedName>
        <fullName evidence="3">Uncharacterized protein</fullName>
    </submittedName>
</protein>
<dbReference type="VEuPathDB" id="TrichDB:TVAGG3_0035950"/>
<accession>A2E200</accession>
<gene>
    <name evidence="3" type="ORF">TVAG_164590</name>
</gene>
<evidence type="ECO:0000313" key="4">
    <source>
        <dbReference type="Proteomes" id="UP000001542"/>
    </source>
</evidence>
<evidence type="ECO:0000313" key="3">
    <source>
        <dbReference type="EMBL" id="EAY13349.1"/>
    </source>
</evidence>
<dbReference type="AlphaFoldDB" id="A2E200"/>
<proteinExistence type="predicted"/>
<dbReference type="InParanoid" id="A2E200"/>
<feature type="compositionally biased region" description="Basic and acidic residues" evidence="2">
    <location>
        <begin position="16"/>
        <end position="37"/>
    </location>
</feature>
<feature type="coiled-coil region" evidence="1">
    <location>
        <begin position="256"/>
        <end position="290"/>
    </location>
</feature>
<evidence type="ECO:0000256" key="1">
    <source>
        <dbReference type="SAM" id="Coils"/>
    </source>
</evidence>
<evidence type="ECO:0000256" key="2">
    <source>
        <dbReference type="SAM" id="MobiDB-lite"/>
    </source>
</evidence>
<dbReference type="EMBL" id="DS113287">
    <property type="protein sequence ID" value="EAY13349.1"/>
    <property type="molecule type" value="Genomic_DNA"/>
</dbReference>
<dbReference type="Proteomes" id="UP000001542">
    <property type="component" value="Unassembled WGS sequence"/>
</dbReference>